<feature type="signal peptide" evidence="3">
    <location>
        <begin position="1"/>
        <end position="21"/>
    </location>
</feature>
<dbReference type="RefSeq" id="WP_184005877.1">
    <property type="nucleotide sequence ID" value="NZ_BAABIF010000027.1"/>
</dbReference>
<evidence type="ECO:0000256" key="1">
    <source>
        <dbReference type="ARBA" id="ARBA00006135"/>
    </source>
</evidence>
<keyword evidence="2 3" id="KW-0732">Signal</keyword>
<dbReference type="Pfam" id="PF03524">
    <property type="entry name" value="CagX"/>
    <property type="match status" value="1"/>
</dbReference>
<dbReference type="InterPro" id="IPR038161">
    <property type="entry name" value="VirB9/CagX/TrbG_C_sf"/>
</dbReference>
<gene>
    <name evidence="4" type="ORF">FHR23_003190</name>
</gene>
<keyword evidence="5" id="KW-1185">Reference proteome</keyword>
<sequence length="237" mass="25702">MRQWLGFALAAGVVAISPLTAQVMPGPGNGDPHIQTVRYQADQVVQLESAPGYQLTVALAADDHIESVAVGDSSAWQVSSGRAGNHLFLKPLRGGVRTNMTVVTSTRVYAFDLVSLSSASASMPYMVQFLYPAAQAKDADTDASTSLNAVVGRYKLHGDHALYPSAISDDGTHVYIRWPEKVALPATYFRDDKGAETLANGHMRDGLYVLDNVHDRLIFRINHHDAHADRFVQGEAQ</sequence>
<dbReference type="Proteomes" id="UP000554342">
    <property type="component" value="Unassembled WGS sequence"/>
</dbReference>
<comment type="similarity">
    <text evidence="1">Belongs to the TrbG/VirB9 family.</text>
</comment>
<dbReference type="Gene3D" id="2.60.40.2500">
    <property type="match status" value="1"/>
</dbReference>
<proteinExistence type="inferred from homology"/>
<accession>A0A840Z3A8</accession>
<reference evidence="4 5" key="1">
    <citation type="submission" date="2020-08" db="EMBL/GenBank/DDBJ databases">
        <title>Genomic Encyclopedia of Type Strains, Phase IV (KMG-IV): sequencing the most valuable type-strain genomes for metagenomic binning, comparative biology and taxonomic classification.</title>
        <authorList>
            <person name="Goeker M."/>
        </authorList>
    </citation>
    <scope>NUCLEOTIDE SEQUENCE [LARGE SCALE GENOMIC DNA]</scope>
    <source>
        <strain evidence="4 5">DSM 27203</strain>
    </source>
</reference>
<dbReference type="CDD" id="cd06911">
    <property type="entry name" value="VirB9_CagX_TrbG"/>
    <property type="match status" value="1"/>
</dbReference>
<name>A0A840Z3A8_9SPHN</name>
<dbReference type="InterPro" id="IPR010258">
    <property type="entry name" value="Conjugal_tfr_TrbG/VirB9/CagX"/>
</dbReference>
<dbReference type="AlphaFoldDB" id="A0A840Z3A8"/>
<dbReference type="InterPro" id="IPR033645">
    <property type="entry name" value="VirB9/CagX/TrbG_C"/>
</dbReference>
<protein>
    <submittedName>
        <fullName evidence="4">Type IV secretion system protein VirB9</fullName>
    </submittedName>
</protein>
<feature type="chain" id="PRO_5033012218" evidence="3">
    <location>
        <begin position="22"/>
        <end position="237"/>
    </location>
</feature>
<dbReference type="EMBL" id="JACIJI010000010">
    <property type="protein sequence ID" value="MBB5720227.1"/>
    <property type="molecule type" value="Genomic_DNA"/>
</dbReference>
<organism evidence="4 5">
    <name type="scientific">Stakelama sediminis</name>
    <dbReference type="NCBI Taxonomy" id="463200"/>
    <lineage>
        <taxon>Bacteria</taxon>
        <taxon>Pseudomonadati</taxon>
        <taxon>Pseudomonadota</taxon>
        <taxon>Alphaproteobacteria</taxon>
        <taxon>Sphingomonadales</taxon>
        <taxon>Sphingomonadaceae</taxon>
        <taxon>Stakelama</taxon>
    </lineage>
</organism>
<evidence type="ECO:0000256" key="2">
    <source>
        <dbReference type="ARBA" id="ARBA00022729"/>
    </source>
</evidence>
<evidence type="ECO:0000313" key="5">
    <source>
        <dbReference type="Proteomes" id="UP000554342"/>
    </source>
</evidence>
<comment type="caution">
    <text evidence="4">The sequence shown here is derived from an EMBL/GenBank/DDBJ whole genome shotgun (WGS) entry which is preliminary data.</text>
</comment>
<evidence type="ECO:0000256" key="3">
    <source>
        <dbReference type="SAM" id="SignalP"/>
    </source>
</evidence>
<evidence type="ECO:0000313" key="4">
    <source>
        <dbReference type="EMBL" id="MBB5720227.1"/>
    </source>
</evidence>